<sequence>MTKMKDFKQRVFFLVVSILMNSAGNALTISANLGSAVWTASTVNLADWIHVPLGNTLFVYGIAVTLANQLFIGHFDRRRFFSNLLFIIPFSYLVQFIVVFWDWLGVPGLNQFWLVILDTIGIMMIAAAVSTYQRCNLLLHPNDDLSYILRFKFLHGSAILGQWTSYIPPVLVTIVSVIATGRIEAVGYGTILALTCQGAMMKWADKHVFPSLKHHVDFFISK</sequence>
<keyword evidence="3" id="KW-1185">Reference proteome</keyword>
<dbReference type="RefSeq" id="WP_010621198.1">
    <property type="nucleotide sequence ID" value="NZ_AZGF01000037.1"/>
</dbReference>
<dbReference type="InterPro" id="IPR038750">
    <property type="entry name" value="YczE/YyaS-like"/>
</dbReference>
<name>A0A0R1VVQ2_9LACO</name>
<reference evidence="2 3" key="1">
    <citation type="journal article" date="2015" name="Genome Announc.">
        <title>Expanding the biotechnology potential of lactobacilli through comparative genomics of 213 strains and associated genera.</title>
        <authorList>
            <person name="Sun Z."/>
            <person name="Harris H.M."/>
            <person name="McCann A."/>
            <person name="Guo C."/>
            <person name="Argimon S."/>
            <person name="Zhang W."/>
            <person name="Yang X."/>
            <person name="Jeffery I.B."/>
            <person name="Cooney J.C."/>
            <person name="Kagawa T.F."/>
            <person name="Liu W."/>
            <person name="Song Y."/>
            <person name="Salvetti E."/>
            <person name="Wrobel A."/>
            <person name="Rasinkangas P."/>
            <person name="Parkhill J."/>
            <person name="Rea M.C."/>
            <person name="O'Sullivan O."/>
            <person name="Ritari J."/>
            <person name="Douillard F.P."/>
            <person name="Paul Ross R."/>
            <person name="Yang R."/>
            <person name="Briner A.E."/>
            <person name="Felis G.E."/>
            <person name="de Vos W.M."/>
            <person name="Barrangou R."/>
            <person name="Klaenhammer T.R."/>
            <person name="Caufield P.W."/>
            <person name="Cui Y."/>
            <person name="Zhang H."/>
            <person name="O'Toole P.W."/>
        </authorList>
    </citation>
    <scope>NUCLEOTIDE SEQUENCE [LARGE SCALE GENOMIC DNA]</scope>
    <source>
        <strain evidence="2 3">DSM 5007</strain>
    </source>
</reference>
<keyword evidence="1" id="KW-0472">Membrane</keyword>
<feature type="transmembrane region" description="Helical" evidence="1">
    <location>
        <begin position="50"/>
        <end position="72"/>
    </location>
</feature>
<evidence type="ECO:0000313" key="2">
    <source>
        <dbReference type="EMBL" id="KRM09671.1"/>
    </source>
</evidence>
<dbReference type="PATRIC" id="fig|1423807.3.peg.1632"/>
<dbReference type="Proteomes" id="UP000051820">
    <property type="component" value="Unassembled WGS sequence"/>
</dbReference>
<dbReference type="PANTHER" id="PTHR40078:SF1">
    <property type="entry name" value="INTEGRAL MEMBRANE PROTEIN"/>
    <property type="match status" value="1"/>
</dbReference>
<protein>
    <recommendedName>
        <fullName evidence="4">Integral membrane protein</fullName>
    </recommendedName>
</protein>
<gene>
    <name evidence="2" type="ORF">FD16_GL001592</name>
</gene>
<evidence type="ECO:0000313" key="3">
    <source>
        <dbReference type="Proteomes" id="UP000051820"/>
    </source>
</evidence>
<evidence type="ECO:0000256" key="1">
    <source>
        <dbReference type="SAM" id="Phobius"/>
    </source>
</evidence>
<keyword evidence="1" id="KW-1133">Transmembrane helix</keyword>
<organism evidence="2 3">
    <name type="scientific">Paucilactobacillus suebicus DSM 5007 = KCTC 3549</name>
    <dbReference type="NCBI Taxonomy" id="1423807"/>
    <lineage>
        <taxon>Bacteria</taxon>
        <taxon>Bacillati</taxon>
        <taxon>Bacillota</taxon>
        <taxon>Bacilli</taxon>
        <taxon>Lactobacillales</taxon>
        <taxon>Lactobacillaceae</taxon>
        <taxon>Paucilactobacillus</taxon>
    </lineage>
</organism>
<feature type="transmembrane region" description="Helical" evidence="1">
    <location>
        <begin position="112"/>
        <end position="132"/>
    </location>
</feature>
<dbReference type="AlphaFoldDB" id="A0A0R1VVQ2"/>
<dbReference type="Pfam" id="PF19700">
    <property type="entry name" value="DUF6198"/>
    <property type="match status" value="1"/>
</dbReference>
<keyword evidence="1" id="KW-0812">Transmembrane</keyword>
<dbReference type="eggNOG" id="COG2364">
    <property type="taxonomic scope" value="Bacteria"/>
</dbReference>
<evidence type="ECO:0008006" key="4">
    <source>
        <dbReference type="Google" id="ProtNLM"/>
    </source>
</evidence>
<comment type="caution">
    <text evidence="2">The sequence shown here is derived from an EMBL/GenBank/DDBJ whole genome shotgun (WGS) entry which is preliminary data.</text>
</comment>
<feature type="transmembrane region" description="Helical" evidence="1">
    <location>
        <begin position="84"/>
        <end position="106"/>
    </location>
</feature>
<dbReference type="PANTHER" id="PTHR40078">
    <property type="entry name" value="INTEGRAL MEMBRANE PROTEIN-RELATED"/>
    <property type="match status" value="1"/>
</dbReference>
<dbReference type="STRING" id="1423807.FD16_GL001592"/>
<dbReference type="OrthoDB" id="3237813at2"/>
<accession>A0A0R1VVQ2</accession>
<dbReference type="EMBL" id="AZGF01000037">
    <property type="protein sequence ID" value="KRM09671.1"/>
    <property type="molecule type" value="Genomic_DNA"/>
</dbReference>
<proteinExistence type="predicted"/>